<gene>
    <name evidence="4" type="ORF">KTH89_13370</name>
</gene>
<proteinExistence type="predicted"/>
<evidence type="ECO:0000256" key="2">
    <source>
        <dbReference type="ARBA" id="ARBA00022801"/>
    </source>
</evidence>
<keyword evidence="2" id="KW-0378">Hydrolase</keyword>
<keyword evidence="5" id="KW-1185">Reference proteome</keyword>
<dbReference type="GO" id="GO:0009245">
    <property type="term" value="P:lipid A biosynthetic process"/>
    <property type="evidence" value="ECO:0007669"/>
    <property type="project" value="TreeGrafter"/>
</dbReference>
<dbReference type="Gene3D" id="3.60.21.10">
    <property type="match status" value="1"/>
</dbReference>
<name>A0A949K721_9FIRM</name>
<dbReference type="InterPro" id="IPR029052">
    <property type="entry name" value="Metallo-depent_PP-like"/>
</dbReference>
<dbReference type="PANTHER" id="PTHR31302">
    <property type="entry name" value="TRANSMEMBRANE PROTEIN WITH METALLOPHOSPHOESTERASE DOMAIN-RELATED"/>
    <property type="match status" value="1"/>
</dbReference>
<accession>A0A949K721</accession>
<sequence>MSKFKTTFYTIETGKIPGLKRPWRLALLADLHNKSYGPDNRLLLEEIRKNHPDGILIAGDLIISDRKKQEVHKDAAYQLLIALAAEYPVYLGNGNHEHRMREFPDSFAGEYDSYIRMLRSCGIHTLVNGHLTQQIGGALVTIYGFELDFSYYKRFTRKPFAVTCLTDALGTPDPGHYNILIAHNPVYFPQYAKWGADLTVSGHLHGGIIRIPGIGGLITPQAKLFPKYDAGYFEEQGRSLIVSRGLGSHTVNLRIFNPAELIFIDITNRQEDITK</sequence>
<feature type="domain" description="Calcineurin-like phosphoesterase" evidence="3">
    <location>
        <begin position="24"/>
        <end position="206"/>
    </location>
</feature>
<dbReference type="GO" id="GO:0016020">
    <property type="term" value="C:membrane"/>
    <property type="evidence" value="ECO:0007669"/>
    <property type="project" value="GOC"/>
</dbReference>
<dbReference type="SUPFAM" id="SSF56300">
    <property type="entry name" value="Metallo-dependent phosphatases"/>
    <property type="match status" value="1"/>
</dbReference>
<protein>
    <submittedName>
        <fullName evidence="4">Metallophosphoesterase</fullName>
    </submittedName>
</protein>
<dbReference type="InterPro" id="IPR004843">
    <property type="entry name" value="Calcineurin-like_PHP"/>
</dbReference>
<evidence type="ECO:0000256" key="1">
    <source>
        <dbReference type="ARBA" id="ARBA00022723"/>
    </source>
</evidence>
<evidence type="ECO:0000313" key="4">
    <source>
        <dbReference type="EMBL" id="MBU9737533.1"/>
    </source>
</evidence>
<dbReference type="AlphaFoldDB" id="A0A949K721"/>
<dbReference type="GO" id="GO:0046872">
    <property type="term" value="F:metal ion binding"/>
    <property type="evidence" value="ECO:0007669"/>
    <property type="project" value="UniProtKB-KW"/>
</dbReference>
<dbReference type="RefSeq" id="WP_238722042.1">
    <property type="nucleotide sequence ID" value="NZ_JAHQCW010000021.1"/>
</dbReference>
<organism evidence="4 5">
    <name type="scientific">Diplocloster agilis</name>
    <dbReference type="NCBI Taxonomy" id="2850323"/>
    <lineage>
        <taxon>Bacteria</taxon>
        <taxon>Bacillati</taxon>
        <taxon>Bacillota</taxon>
        <taxon>Clostridia</taxon>
        <taxon>Lachnospirales</taxon>
        <taxon>Lachnospiraceae</taxon>
        <taxon>Diplocloster</taxon>
    </lineage>
</organism>
<dbReference type="InterPro" id="IPR051158">
    <property type="entry name" value="Metallophosphoesterase_sf"/>
</dbReference>
<dbReference type="GO" id="GO:0008758">
    <property type="term" value="F:UDP-2,3-diacylglucosamine hydrolase activity"/>
    <property type="evidence" value="ECO:0007669"/>
    <property type="project" value="TreeGrafter"/>
</dbReference>
<dbReference type="Proteomes" id="UP000712157">
    <property type="component" value="Unassembled WGS sequence"/>
</dbReference>
<keyword evidence="1" id="KW-0479">Metal-binding</keyword>
<dbReference type="EMBL" id="JAHQCW010000021">
    <property type="protein sequence ID" value="MBU9737533.1"/>
    <property type="molecule type" value="Genomic_DNA"/>
</dbReference>
<comment type="caution">
    <text evidence="4">The sequence shown here is derived from an EMBL/GenBank/DDBJ whole genome shotgun (WGS) entry which is preliminary data.</text>
</comment>
<dbReference type="Pfam" id="PF00149">
    <property type="entry name" value="Metallophos"/>
    <property type="match status" value="1"/>
</dbReference>
<dbReference type="PANTHER" id="PTHR31302:SF31">
    <property type="entry name" value="PHOSPHODIESTERASE YAEI"/>
    <property type="match status" value="1"/>
</dbReference>
<evidence type="ECO:0000313" key="5">
    <source>
        <dbReference type="Proteomes" id="UP000712157"/>
    </source>
</evidence>
<evidence type="ECO:0000259" key="3">
    <source>
        <dbReference type="Pfam" id="PF00149"/>
    </source>
</evidence>
<reference evidence="4" key="1">
    <citation type="submission" date="2021-06" db="EMBL/GenBank/DDBJ databases">
        <title>Description of novel taxa of the family Lachnospiraceae.</title>
        <authorList>
            <person name="Chaplin A.V."/>
            <person name="Sokolova S.R."/>
            <person name="Pikina A.P."/>
            <person name="Korzhanova M."/>
            <person name="Belova V."/>
            <person name="Korostin D."/>
            <person name="Efimov B.A."/>
        </authorList>
    </citation>
    <scope>NUCLEOTIDE SEQUENCE</scope>
    <source>
        <strain evidence="4">ASD5720</strain>
    </source>
</reference>